<accession>A0ABS9PSR7</accession>
<proteinExistence type="predicted"/>
<keyword evidence="3" id="KW-1185">Reference proteome</keyword>
<comment type="caution">
    <text evidence="2">The sequence shown here is derived from an EMBL/GenBank/DDBJ whole genome shotgun (WGS) entry which is preliminary data.</text>
</comment>
<dbReference type="Proteomes" id="UP001521911">
    <property type="component" value="Unassembled WGS sequence"/>
</dbReference>
<dbReference type="RefSeq" id="WP_239179554.1">
    <property type="nucleotide sequence ID" value="NZ_JAKRDF010000003.1"/>
</dbReference>
<evidence type="ECO:0000256" key="1">
    <source>
        <dbReference type="SAM" id="MobiDB-lite"/>
    </source>
</evidence>
<name>A0ABS9PSR7_9CORY</name>
<feature type="region of interest" description="Disordered" evidence="1">
    <location>
        <begin position="8"/>
        <end position="51"/>
    </location>
</feature>
<evidence type="ECO:0000313" key="2">
    <source>
        <dbReference type="EMBL" id="MCG7275754.1"/>
    </source>
</evidence>
<protein>
    <submittedName>
        <fullName evidence="2">Uncharacterized protein</fullName>
    </submittedName>
</protein>
<gene>
    <name evidence="2" type="ORF">MHK08_04620</name>
</gene>
<sequence length="51" mass="5386">MLKRVVSAVLADASFPTRPTTPTRADEQQEEESGEQPLNASQVGGDCGLTP</sequence>
<dbReference type="EMBL" id="JAKRDF010000003">
    <property type="protein sequence ID" value="MCG7275754.1"/>
    <property type="molecule type" value="Genomic_DNA"/>
</dbReference>
<reference evidence="2 3" key="1">
    <citation type="submission" date="2022-02" db="EMBL/GenBank/DDBJ databases">
        <title>Uncovering new skin microbiome diversity through culturing and metagenomics.</title>
        <authorList>
            <person name="Conlan S."/>
            <person name="Deming C."/>
            <person name="Nisc Comparative Sequencing Program N."/>
            <person name="Segre J.A."/>
        </authorList>
    </citation>
    <scope>NUCLEOTIDE SEQUENCE [LARGE SCALE GENOMIC DNA]</scope>
    <source>
        <strain evidence="2 3">ACRQV</strain>
    </source>
</reference>
<evidence type="ECO:0000313" key="3">
    <source>
        <dbReference type="Proteomes" id="UP001521911"/>
    </source>
</evidence>
<organism evidence="2 3">
    <name type="scientific">Corynebacterium singulare</name>
    <dbReference type="NCBI Taxonomy" id="161899"/>
    <lineage>
        <taxon>Bacteria</taxon>
        <taxon>Bacillati</taxon>
        <taxon>Actinomycetota</taxon>
        <taxon>Actinomycetes</taxon>
        <taxon>Mycobacteriales</taxon>
        <taxon>Corynebacteriaceae</taxon>
        <taxon>Corynebacterium</taxon>
    </lineage>
</organism>